<dbReference type="InterPro" id="IPR051209">
    <property type="entry name" value="FAD-bind_Monooxygenase_sf"/>
</dbReference>
<dbReference type="Gene3D" id="3.50.50.60">
    <property type="entry name" value="FAD/NAD(P)-binding domain"/>
    <property type="match status" value="1"/>
</dbReference>
<accession>A0AAD4M019</accession>
<keyword evidence="4" id="KW-1185">Reference proteome</keyword>
<evidence type="ECO:0000256" key="2">
    <source>
        <dbReference type="SAM" id="MobiDB-lite"/>
    </source>
</evidence>
<organism evidence="3 4">
    <name type="scientific">Multifurca ochricompacta</name>
    <dbReference type="NCBI Taxonomy" id="376703"/>
    <lineage>
        <taxon>Eukaryota</taxon>
        <taxon>Fungi</taxon>
        <taxon>Dikarya</taxon>
        <taxon>Basidiomycota</taxon>
        <taxon>Agaricomycotina</taxon>
        <taxon>Agaricomycetes</taxon>
        <taxon>Russulales</taxon>
        <taxon>Russulaceae</taxon>
        <taxon>Multifurca</taxon>
    </lineage>
</organism>
<dbReference type="Proteomes" id="UP001203297">
    <property type="component" value="Unassembled WGS sequence"/>
</dbReference>
<reference evidence="3" key="1">
    <citation type="journal article" date="2022" name="New Phytol.">
        <title>Evolutionary transition to the ectomycorrhizal habit in the genomes of a hyperdiverse lineage of mushroom-forming fungi.</title>
        <authorList>
            <person name="Looney B."/>
            <person name="Miyauchi S."/>
            <person name="Morin E."/>
            <person name="Drula E."/>
            <person name="Courty P.E."/>
            <person name="Kohler A."/>
            <person name="Kuo A."/>
            <person name="LaButti K."/>
            <person name="Pangilinan J."/>
            <person name="Lipzen A."/>
            <person name="Riley R."/>
            <person name="Andreopoulos W."/>
            <person name="He G."/>
            <person name="Johnson J."/>
            <person name="Nolan M."/>
            <person name="Tritt A."/>
            <person name="Barry K.W."/>
            <person name="Grigoriev I.V."/>
            <person name="Nagy L.G."/>
            <person name="Hibbett D."/>
            <person name="Henrissat B."/>
            <person name="Matheny P.B."/>
            <person name="Labbe J."/>
            <person name="Martin F.M."/>
        </authorList>
    </citation>
    <scope>NUCLEOTIDE SEQUENCE</scope>
    <source>
        <strain evidence="3">BPL690</strain>
    </source>
</reference>
<name>A0AAD4M019_9AGAM</name>
<evidence type="ECO:0000256" key="1">
    <source>
        <dbReference type="ARBA" id="ARBA00010139"/>
    </source>
</evidence>
<evidence type="ECO:0000313" key="4">
    <source>
        <dbReference type="Proteomes" id="UP001203297"/>
    </source>
</evidence>
<gene>
    <name evidence="3" type="ORF">B0F90DRAFT_1819889</name>
</gene>
<proteinExistence type="inferred from homology"/>
<sequence length="180" mass="20542">MTPIARVAPTGIELKDGSAEHLDVLICATGFDVSYRFPFIVLGRDGLALNARWTLGYDWRLGSLPLHCHGWFPEFVVLEVEYVVSASLKLQRERLKSIEVKRVAVDDWRAYMETVYMDPCRLWYKDAEGRIITLWPGKQFIDSHTVAVPVPYQAQVNVETDGGQVRKTPSKPSKNGRRRH</sequence>
<dbReference type="AlphaFoldDB" id="A0AAD4M019"/>
<comment type="caution">
    <text evidence="3">The sequence shown here is derived from an EMBL/GenBank/DDBJ whole genome shotgun (WGS) entry which is preliminary data.</text>
</comment>
<feature type="region of interest" description="Disordered" evidence="2">
    <location>
        <begin position="159"/>
        <end position="180"/>
    </location>
</feature>
<protein>
    <recommendedName>
        <fullName evidence="5">Flavin-containing monooxygenase</fullName>
    </recommendedName>
</protein>
<dbReference type="InterPro" id="IPR036188">
    <property type="entry name" value="FAD/NAD-bd_sf"/>
</dbReference>
<evidence type="ECO:0008006" key="5">
    <source>
        <dbReference type="Google" id="ProtNLM"/>
    </source>
</evidence>
<comment type="similarity">
    <text evidence="1">Belongs to the FAD-binding monooxygenase family.</text>
</comment>
<dbReference type="PANTHER" id="PTHR42877:SF7">
    <property type="entry name" value="FLAVIN-BINDING MONOOXYGENASE-RELATED"/>
    <property type="match status" value="1"/>
</dbReference>
<dbReference type="PANTHER" id="PTHR42877">
    <property type="entry name" value="L-ORNITHINE N(5)-MONOOXYGENASE-RELATED"/>
    <property type="match status" value="1"/>
</dbReference>
<dbReference type="EMBL" id="WTXG01000047">
    <property type="protein sequence ID" value="KAI0296537.1"/>
    <property type="molecule type" value="Genomic_DNA"/>
</dbReference>
<evidence type="ECO:0000313" key="3">
    <source>
        <dbReference type="EMBL" id="KAI0296537.1"/>
    </source>
</evidence>